<feature type="domain" description="YTH" evidence="8">
    <location>
        <begin position="346"/>
        <end position="393"/>
    </location>
</feature>
<feature type="transmembrane region" description="Helical" evidence="7">
    <location>
        <begin position="149"/>
        <end position="169"/>
    </location>
</feature>
<keyword evidence="6 7" id="KW-0472">Membrane</keyword>
<dbReference type="PRINTS" id="PR00447">
    <property type="entry name" value="NATRESASSCMP"/>
</dbReference>
<evidence type="ECO:0000313" key="9">
    <source>
        <dbReference type="EMBL" id="KAB7731382.1"/>
    </source>
</evidence>
<dbReference type="Pfam" id="PF01566">
    <property type="entry name" value="Nramp"/>
    <property type="match status" value="1"/>
</dbReference>
<keyword evidence="10" id="KW-1185">Reference proteome</keyword>
<organism evidence="9 10">
    <name type="scientific">Rudanella paleaurantiibacter</name>
    <dbReference type="NCBI Taxonomy" id="2614655"/>
    <lineage>
        <taxon>Bacteria</taxon>
        <taxon>Pseudomonadati</taxon>
        <taxon>Bacteroidota</taxon>
        <taxon>Cytophagia</taxon>
        <taxon>Cytophagales</taxon>
        <taxon>Cytophagaceae</taxon>
        <taxon>Rudanella</taxon>
    </lineage>
</organism>
<proteinExistence type="predicted"/>
<dbReference type="GO" id="GO:0015293">
    <property type="term" value="F:symporter activity"/>
    <property type="evidence" value="ECO:0007669"/>
    <property type="project" value="UniProtKB-KW"/>
</dbReference>
<keyword evidence="4" id="KW-0769">Symport</keyword>
<feature type="transmembrane region" description="Helical" evidence="7">
    <location>
        <begin position="331"/>
        <end position="351"/>
    </location>
</feature>
<gene>
    <name evidence="9" type="ORF">F5984_11355</name>
</gene>
<keyword evidence="2" id="KW-0813">Transport</keyword>
<evidence type="ECO:0000256" key="3">
    <source>
        <dbReference type="ARBA" id="ARBA00022692"/>
    </source>
</evidence>
<evidence type="ECO:0000256" key="5">
    <source>
        <dbReference type="ARBA" id="ARBA00022989"/>
    </source>
</evidence>
<name>A0A7J5U0U8_9BACT</name>
<feature type="transmembrane region" description="Helical" evidence="7">
    <location>
        <begin position="38"/>
        <end position="58"/>
    </location>
</feature>
<evidence type="ECO:0000256" key="4">
    <source>
        <dbReference type="ARBA" id="ARBA00022847"/>
    </source>
</evidence>
<dbReference type="PANTHER" id="PTHR11706:SF33">
    <property type="entry name" value="NATURAL RESISTANCE-ASSOCIATED MACROPHAGE PROTEIN 2"/>
    <property type="match status" value="1"/>
</dbReference>
<dbReference type="EMBL" id="WELI01000003">
    <property type="protein sequence ID" value="KAB7731382.1"/>
    <property type="molecule type" value="Genomic_DNA"/>
</dbReference>
<reference evidence="9 10" key="1">
    <citation type="submission" date="2019-10" db="EMBL/GenBank/DDBJ databases">
        <title>Rudanella paleaurantiibacter sp. nov., isolated from sludge.</title>
        <authorList>
            <person name="Xu S.Q."/>
        </authorList>
    </citation>
    <scope>NUCLEOTIDE SEQUENCE [LARGE SCALE GENOMIC DNA]</scope>
    <source>
        <strain evidence="9 10">HX-22-17</strain>
    </source>
</reference>
<keyword evidence="3 7" id="KW-0812">Transmembrane</keyword>
<evidence type="ECO:0000256" key="7">
    <source>
        <dbReference type="SAM" id="Phobius"/>
    </source>
</evidence>
<feature type="transmembrane region" description="Helical" evidence="7">
    <location>
        <begin position="305"/>
        <end position="325"/>
    </location>
</feature>
<feature type="transmembrane region" description="Helical" evidence="7">
    <location>
        <begin position="269"/>
        <end position="293"/>
    </location>
</feature>
<dbReference type="RefSeq" id="WP_152124353.1">
    <property type="nucleotide sequence ID" value="NZ_WELI01000003.1"/>
</dbReference>
<dbReference type="GO" id="GO:0015086">
    <property type="term" value="F:cadmium ion transmembrane transporter activity"/>
    <property type="evidence" value="ECO:0007669"/>
    <property type="project" value="TreeGrafter"/>
</dbReference>
<evidence type="ECO:0000256" key="6">
    <source>
        <dbReference type="ARBA" id="ARBA00023136"/>
    </source>
</evidence>
<dbReference type="GO" id="GO:0005886">
    <property type="term" value="C:plasma membrane"/>
    <property type="evidence" value="ECO:0007669"/>
    <property type="project" value="TreeGrafter"/>
</dbReference>
<feature type="transmembrane region" description="Helical" evidence="7">
    <location>
        <begin position="189"/>
        <end position="212"/>
    </location>
</feature>
<sequence>MPKSLSFRSGLGSVLFWSVISAAFIGPGTVTTCSMAGSQYGFSLLWALTFSTLGTILLQEAAARITIASGRSLGEIISETYGLRSKALPLFLFGAVALGCAAYQAGNILGAVAGLTLLTQLPAWVLTIVVGVVSTALLWAGSTGGIAKFLGMVVGLMGIAFAYVAAQAVTDTSALMTSLVVPTLPDGSLVLVIGLIGTTIVPYNLFLGSGIGEGQQLSEMRWGIGLAVAIGGLISGAILLAGTLVTGSFSFENVAQTLSSRMGSWAGSFFAFGLFAAGFTSALTAPLAAAVTAKSLLGWPDTSTAYRAVWLVVMGVGMLFGLLGVKPVPVIVLAQAANGLLLPVVAVFLLLAVNNRKLLPAQYCNNLWQNIAMGLVVAISAFLGLRNLWLVFA</sequence>
<dbReference type="GO" id="GO:0003723">
    <property type="term" value="F:RNA binding"/>
    <property type="evidence" value="ECO:0007669"/>
    <property type="project" value="InterPro"/>
</dbReference>
<comment type="caution">
    <text evidence="9">The sequence shown here is derived from an EMBL/GenBank/DDBJ whole genome shotgun (WGS) entry which is preliminary data.</text>
</comment>
<dbReference type="NCBIfam" id="NF037982">
    <property type="entry name" value="Nramp_1"/>
    <property type="match status" value="1"/>
</dbReference>
<dbReference type="GO" id="GO:0005384">
    <property type="term" value="F:manganese ion transmembrane transporter activity"/>
    <property type="evidence" value="ECO:0007669"/>
    <property type="project" value="TreeGrafter"/>
</dbReference>
<evidence type="ECO:0000259" key="8">
    <source>
        <dbReference type="PROSITE" id="PS50882"/>
    </source>
</evidence>
<feature type="transmembrane region" description="Helical" evidence="7">
    <location>
        <begin position="90"/>
        <end position="115"/>
    </location>
</feature>
<feature type="transmembrane region" description="Helical" evidence="7">
    <location>
        <begin position="224"/>
        <end position="249"/>
    </location>
</feature>
<dbReference type="InterPro" id="IPR001046">
    <property type="entry name" value="NRAMP_fam"/>
</dbReference>
<keyword evidence="5 7" id="KW-1133">Transmembrane helix</keyword>
<dbReference type="InterPro" id="IPR007275">
    <property type="entry name" value="YTH_domain"/>
</dbReference>
<dbReference type="PROSITE" id="PS50882">
    <property type="entry name" value="YTH"/>
    <property type="match status" value="1"/>
</dbReference>
<evidence type="ECO:0000256" key="2">
    <source>
        <dbReference type="ARBA" id="ARBA00022448"/>
    </source>
</evidence>
<evidence type="ECO:0000313" key="10">
    <source>
        <dbReference type="Proteomes" id="UP000488299"/>
    </source>
</evidence>
<feature type="transmembrane region" description="Helical" evidence="7">
    <location>
        <begin position="121"/>
        <end position="140"/>
    </location>
</feature>
<evidence type="ECO:0000256" key="1">
    <source>
        <dbReference type="ARBA" id="ARBA00004141"/>
    </source>
</evidence>
<dbReference type="GO" id="GO:0034755">
    <property type="term" value="P:iron ion transmembrane transport"/>
    <property type="evidence" value="ECO:0007669"/>
    <property type="project" value="TreeGrafter"/>
</dbReference>
<feature type="transmembrane region" description="Helical" evidence="7">
    <location>
        <begin position="371"/>
        <end position="392"/>
    </location>
</feature>
<accession>A0A7J5U0U8</accession>
<dbReference type="Proteomes" id="UP000488299">
    <property type="component" value="Unassembled WGS sequence"/>
</dbReference>
<dbReference type="PANTHER" id="PTHR11706">
    <property type="entry name" value="SOLUTE CARRIER PROTEIN FAMILY 11 MEMBER"/>
    <property type="match status" value="1"/>
</dbReference>
<comment type="subcellular location">
    <subcellularLocation>
        <location evidence="1">Membrane</location>
        <topology evidence="1">Multi-pass membrane protein</topology>
    </subcellularLocation>
</comment>
<protein>
    <submittedName>
        <fullName evidence="9">Divalent metal cation transporter</fullName>
    </submittedName>
</protein>
<dbReference type="AlphaFoldDB" id="A0A7J5U0U8"/>